<protein>
    <submittedName>
        <fullName evidence="2">Uncharacterized protein</fullName>
    </submittedName>
</protein>
<reference evidence="2" key="1">
    <citation type="submission" date="2020-03" db="EMBL/GenBank/DDBJ databases">
        <authorList>
            <person name="Weist P."/>
        </authorList>
    </citation>
    <scope>NUCLEOTIDE SEQUENCE</scope>
</reference>
<evidence type="ECO:0000313" key="3">
    <source>
        <dbReference type="Proteomes" id="UP001153269"/>
    </source>
</evidence>
<feature type="region of interest" description="Disordered" evidence="1">
    <location>
        <begin position="1"/>
        <end position="30"/>
    </location>
</feature>
<dbReference type="Proteomes" id="UP001153269">
    <property type="component" value="Unassembled WGS sequence"/>
</dbReference>
<name>A0A9N7U5A1_PLEPL</name>
<dbReference type="EMBL" id="CADEAL010000694">
    <property type="protein sequence ID" value="CAB1423959.1"/>
    <property type="molecule type" value="Genomic_DNA"/>
</dbReference>
<feature type="compositionally biased region" description="Basic and acidic residues" evidence="1">
    <location>
        <begin position="1"/>
        <end position="26"/>
    </location>
</feature>
<accession>A0A9N7U5A1</accession>
<keyword evidence="3" id="KW-1185">Reference proteome</keyword>
<comment type="caution">
    <text evidence="2">The sequence shown here is derived from an EMBL/GenBank/DDBJ whole genome shotgun (WGS) entry which is preliminary data.</text>
</comment>
<gene>
    <name evidence="2" type="ORF">PLEPLA_LOCUS11880</name>
</gene>
<sequence>MESEMREGRGELEENRDLQQHQDKPPDPLISDLINKVQQQRGTSPVQVGAVSGTSASQTCSNFKMKSGWVRAGTCGVQLGSHRGAKWRLECVDALRWNVIKMVDVVVVVENPPPSRVVLPGLRAS</sequence>
<evidence type="ECO:0000313" key="2">
    <source>
        <dbReference type="EMBL" id="CAB1423959.1"/>
    </source>
</evidence>
<dbReference type="AlphaFoldDB" id="A0A9N7U5A1"/>
<proteinExistence type="predicted"/>
<organism evidence="2 3">
    <name type="scientific">Pleuronectes platessa</name>
    <name type="common">European plaice</name>
    <dbReference type="NCBI Taxonomy" id="8262"/>
    <lineage>
        <taxon>Eukaryota</taxon>
        <taxon>Metazoa</taxon>
        <taxon>Chordata</taxon>
        <taxon>Craniata</taxon>
        <taxon>Vertebrata</taxon>
        <taxon>Euteleostomi</taxon>
        <taxon>Actinopterygii</taxon>
        <taxon>Neopterygii</taxon>
        <taxon>Teleostei</taxon>
        <taxon>Neoteleostei</taxon>
        <taxon>Acanthomorphata</taxon>
        <taxon>Carangaria</taxon>
        <taxon>Pleuronectiformes</taxon>
        <taxon>Pleuronectoidei</taxon>
        <taxon>Pleuronectidae</taxon>
        <taxon>Pleuronectes</taxon>
    </lineage>
</organism>
<evidence type="ECO:0000256" key="1">
    <source>
        <dbReference type="SAM" id="MobiDB-lite"/>
    </source>
</evidence>